<reference evidence="1 2" key="1">
    <citation type="submission" date="2017-09" db="EMBL/GenBank/DDBJ databases">
        <title>Sphingomonas panjinensis sp.nov., isolated from oil-contaminated soil.</title>
        <authorList>
            <person name="Wang L."/>
            <person name="Chen L."/>
        </authorList>
    </citation>
    <scope>NUCLEOTIDE SEQUENCE [LARGE SCALE GENOMIC DNA]</scope>
    <source>
        <strain evidence="1 2">FW-11</strain>
    </source>
</reference>
<evidence type="ECO:0000313" key="2">
    <source>
        <dbReference type="Proteomes" id="UP000244162"/>
    </source>
</evidence>
<dbReference type="AlphaFoldDB" id="A0A2T5FXV8"/>
<proteinExistence type="predicted"/>
<evidence type="ECO:0000313" key="1">
    <source>
        <dbReference type="EMBL" id="PTQ10955.1"/>
    </source>
</evidence>
<comment type="caution">
    <text evidence="1">The sequence shown here is derived from an EMBL/GenBank/DDBJ whole genome shotgun (WGS) entry which is preliminary data.</text>
</comment>
<name>A0A2T5FXV8_9SPHN</name>
<keyword evidence="2" id="KW-1185">Reference proteome</keyword>
<organism evidence="1 2">
    <name type="scientific">Sphingomonas oleivorans</name>
    <dbReference type="NCBI Taxonomy" id="1735121"/>
    <lineage>
        <taxon>Bacteria</taxon>
        <taxon>Pseudomonadati</taxon>
        <taxon>Pseudomonadota</taxon>
        <taxon>Alphaproteobacteria</taxon>
        <taxon>Sphingomonadales</taxon>
        <taxon>Sphingomonadaceae</taxon>
        <taxon>Sphingomonas</taxon>
    </lineage>
</organism>
<protein>
    <submittedName>
        <fullName evidence="1">Uncharacterized protein</fullName>
    </submittedName>
</protein>
<gene>
    <name evidence="1" type="ORF">CLG96_11325</name>
</gene>
<sequence>MDEIPHAAADSELEPSPRARAPATALCIIVNIMASEGRTDISPDRLLSADQPQDVSALPWHGFL</sequence>
<dbReference type="Proteomes" id="UP000244162">
    <property type="component" value="Unassembled WGS sequence"/>
</dbReference>
<dbReference type="EMBL" id="NWBU01000009">
    <property type="protein sequence ID" value="PTQ10955.1"/>
    <property type="molecule type" value="Genomic_DNA"/>
</dbReference>
<accession>A0A2T5FXV8</accession>